<dbReference type="PANTHER" id="PTHR32063">
    <property type="match status" value="1"/>
</dbReference>
<keyword evidence="1" id="KW-1133">Transmembrane helix</keyword>
<protein>
    <recommendedName>
        <fullName evidence="4">Cobalt-zinc-cadmium resistance protein CzcA</fullName>
    </recommendedName>
</protein>
<evidence type="ECO:0008006" key="4">
    <source>
        <dbReference type="Google" id="ProtNLM"/>
    </source>
</evidence>
<evidence type="ECO:0000313" key="3">
    <source>
        <dbReference type="Proteomes" id="UP000253594"/>
    </source>
</evidence>
<accession>A0A367LTA6</accession>
<gene>
    <name evidence="2" type="ORF">DT376_45285</name>
</gene>
<evidence type="ECO:0000256" key="1">
    <source>
        <dbReference type="SAM" id="Phobius"/>
    </source>
</evidence>
<keyword evidence="1" id="KW-0472">Membrane</keyword>
<dbReference type="GO" id="GO:0005886">
    <property type="term" value="C:plasma membrane"/>
    <property type="evidence" value="ECO:0007669"/>
    <property type="project" value="TreeGrafter"/>
</dbReference>
<dbReference type="SUPFAM" id="SSF82866">
    <property type="entry name" value="Multidrug efflux transporter AcrB transmembrane domain"/>
    <property type="match status" value="1"/>
</dbReference>
<keyword evidence="1" id="KW-0812">Transmembrane</keyword>
<dbReference type="Proteomes" id="UP000253594">
    <property type="component" value="Unassembled WGS sequence"/>
</dbReference>
<feature type="non-terminal residue" evidence="2">
    <location>
        <position position="79"/>
    </location>
</feature>
<organism evidence="2 3">
    <name type="scientific">Pseudomonas aeruginosa</name>
    <dbReference type="NCBI Taxonomy" id="287"/>
    <lineage>
        <taxon>Bacteria</taxon>
        <taxon>Pseudomonadati</taxon>
        <taxon>Pseudomonadota</taxon>
        <taxon>Gammaproteobacteria</taxon>
        <taxon>Pseudomonadales</taxon>
        <taxon>Pseudomonadaceae</taxon>
        <taxon>Pseudomonas</taxon>
    </lineage>
</organism>
<dbReference type="InterPro" id="IPR001036">
    <property type="entry name" value="Acrflvin-R"/>
</dbReference>
<dbReference type="AlphaFoldDB" id="A0A367LTA6"/>
<dbReference type="EMBL" id="QORE01004165">
    <property type="protein sequence ID" value="RCI63986.1"/>
    <property type="molecule type" value="Genomic_DNA"/>
</dbReference>
<comment type="caution">
    <text evidence="2">The sequence shown here is derived from an EMBL/GenBank/DDBJ whole genome shotgun (WGS) entry which is preliminary data.</text>
</comment>
<feature type="transmembrane region" description="Helical" evidence="1">
    <location>
        <begin position="40"/>
        <end position="61"/>
    </location>
</feature>
<proteinExistence type="predicted"/>
<reference evidence="2 3" key="1">
    <citation type="submission" date="2018-07" db="EMBL/GenBank/DDBJ databases">
        <title>Mechanisms of high-level aminoglycoside resistance among Gram-negative pathogens in Brazil.</title>
        <authorList>
            <person name="Ballaben A.S."/>
            <person name="Darini A.L.C."/>
            <person name="Doi Y."/>
        </authorList>
    </citation>
    <scope>NUCLEOTIDE SEQUENCE [LARGE SCALE GENOMIC DNA]</scope>
    <source>
        <strain evidence="2 3">B2-305</strain>
    </source>
</reference>
<dbReference type="Gene3D" id="1.20.1640.10">
    <property type="entry name" value="Multidrug efflux transporter AcrB transmembrane domain"/>
    <property type="match status" value="1"/>
</dbReference>
<evidence type="ECO:0000313" key="2">
    <source>
        <dbReference type="EMBL" id="RCI63986.1"/>
    </source>
</evidence>
<feature type="non-terminal residue" evidence="2">
    <location>
        <position position="1"/>
    </location>
</feature>
<sequence>VIVENAIRRLAHAQAHHGRQLTRAERFHEVFAASREARRALVFGQIIIMVVYLPIFALTGVEGKMFHPMAFTVVTALLG</sequence>
<dbReference type="GO" id="GO:0042910">
    <property type="term" value="F:xenobiotic transmembrane transporter activity"/>
    <property type="evidence" value="ECO:0007669"/>
    <property type="project" value="TreeGrafter"/>
</dbReference>
<dbReference type="Pfam" id="PF00873">
    <property type="entry name" value="ACR_tran"/>
    <property type="match status" value="1"/>
</dbReference>
<name>A0A367LTA6_PSEAI</name>
<dbReference type="PANTHER" id="PTHR32063:SF24">
    <property type="entry name" value="CATION EFFLUX SYSTEM (ACRB_ACRD_ACRF FAMILY)"/>
    <property type="match status" value="1"/>
</dbReference>